<evidence type="ECO:0000313" key="11">
    <source>
        <dbReference type="EMBL" id="CAL4123189.1"/>
    </source>
</evidence>
<feature type="domain" description="C2H2-type" evidence="10">
    <location>
        <begin position="1"/>
        <end position="28"/>
    </location>
</feature>
<dbReference type="GO" id="GO:0000978">
    <property type="term" value="F:RNA polymerase II cis-regulatory region sequence-specific DNA binding"/>
    <property type="evidence" value="ECO:0007669"/>
    <property type="project" value="TreeGrafter"/>
</dbReference>
<name>A0AAV2REP2_MEGNR</name>
<dbReference type="InterPro" id="IPR013087">
    <property type="entry name" value="Znf_C2H2_type"/>
</dbReference>
<reference evidence="11 12" key="1">
    <citation type="submission" date="2024-05" db="EMBL/GenBank/DDBJ databases">
        <authorList>
            <person name="Wallberg A."/>
        </authorList>
    </citation>
    <scope>NUCLEOTIDE SEQUENCE [LARGE SCALE GENOMIC DNA]</scope>
</reference>
<dbReference type="SUPFAM" id="SSF57667">
    <property type="entry name" value="beta-beta-alpha zinc fingers"/>
    <property type="match status" value="2"/>
</dbReference>
<comment type="subcellular location">
    <subcellularLocation>
        <location evidence="1">Nucleus</location>
    </subcellularLocation>
</comment>
<protein>
    <recommendedName>
        <fullName evidence="10">C2H2-type domain-containing protein</fullName>
    </recommendedName>
</protein>
<gene>
    <name evidence="11" type="ORF">MNOR_LOCUS23877</name>
</gene>
<dbReference type="GO" id="GO:0005654">
    <property type="term" value="C:nucleoplasm"/>
    <property type="evidence" value="ECO:0007669"/>
    <property type="project" value="TreeGrafter"/>
</dbReference>
<evidence type="ECO:0000259" key="10">
    <source>
        <dbReference type="PROSITE" id="PS50157"/>
    </source>
</evidence>
<keyword evidence="5" id="KW-0862">Zinc</keyword>
<dbReference type="AlphaFoldDB" id="A0AAV2REP2"/>
<feature type="non-terminal residue" evidence="11">
    <location>
        <position position="1"/>
    </location>
</feature>
<dbReference type="PANTHER" id="PTHR24399:SF23">
    <property type="entry name" value="C2H2-TYPE DOMAIN-CONTAINING PROTEIN"/>
    <property type="match status" value="1"/>
</dbReference>
<feature type="domain" description="C2H2-type" evidence="10">
    <location>
        <begin position="57"/>
        <end position="75"/>
    </location>
</feature>
<keyword evidence="6" id="KW-0805">Transcription regulation</keyword>
<evidence type="ECO:0000256" key="7">
    <source>
        <dbReference type="ARBA" id="ARBA00023163"/>
    </source>
</evidence>
<dbReference type="Pfam" id="PF00096">
    <property type="entry name" value="zf-C2H2"/>
    <property type="match status" value="3"/>
</dbReference>
<evidence type="ECO:0000256" key="3">
    <source>
        <dbReference type="ARBA" id="ARBA00022737"/>
    </source>
</evidence>
<evidence type="ECO:0000256" key="2">
    <source>
        <dbReference type="ARBA" id="ARBA00022723"/>
    </source>
</evidence>
<organism evidence="11 12">
    <name type="scientific">Meganyctiphanes norvegica</name>
    <name type="common">Northern krill</name>
    <name type="synonym">Thysanopoda norvegica</name>
    <dbReference type="NCBI Taxonomy" id="48144"/>
    <lineage>
        <taxon>Eukaryota</taxon>
        <taxon>Metazoa</taxon>
        <taxon>Ecdysozoa</taxon>
        <taxon>Arthropoda</taxon>
        <taxon>Crustacea</taxon>
        <taxon>Multicrustacea</taxon>
        <taxon>Malacostraca</taxon>
        <taxon>Eumalacostraca</taxon>
        <taxon>Eucarida</taxon>
        <taxon>Euphausiacea</taxon>
        <taxon>Euphausiidae</taxon>
        <taxon>Meganyctiphanes</taxon>
    </lineage>
</organism>
<keyword evidence="2" id="KW-0479">Metal-binding</keyword>
<dbReference type="Gene3D" id="3.30.160.60">
    <property type="entry name" value="Classic Zinc Finger"/>
    <property type="match status" value="3"/>
</dbReference>
<dbReference type="SMART" id="SM00355">
    <property type="entry name" value="ZnF_C2H2"/>
    <property type="match status" value="3"/>
</dbReference>
<keyword evidence="12" id="KW-1185">Reference proteome</keyword>
<sequence>YQCRLCDKAFSQNRDLIKHMRIHTREKTCQCNLCDKAFSMNCYLIKHLRTHTGEKTYQCRQCDKAFSLKTYLISHISAASVTRLSHKITYEDTYRGEIISMQPMCQDFLKAQ</sequence>
<dbReference type="PANTHER" id="PTHR24399">
    <property type="entry name" value="ZINC FINGER AND BTB DOMAIN-CONTAINING"/>
    <property type="match status" value="1"/>
</dbReference>
<evidence type="ECO:0000313" key="12">
    <source>
        <dbReference type="Proteomes" id="UP001497623"/>
    </source>
</evidence>
<keyword evidence="8" id="KW-0539">Nucleus</keyword>
<evidence type="ECO:0000256" key="9">
    <source>
        <dbReference type="PROSITE-ProRule" id="PRU00042"/>
    </source>
</evidence>
<keyword evidence="3" id="KW-0677">Repeat</keyword>
<keyword evidence="4 9" id="KW-0863">Zinc-finger</keyword>
<dbReference type="FunFam" id="3.30.160.60:FF:000139">
    <property type="entry name" value="zinc finger protein 1 homolog"/>
    <property type="match status" value="1"/>
</dbReference>
<keyword evidence="7" id="KW-0804">Transcription</keyword>
<dbReference type="EMBL" id="CAXKWB010021465">
    <property type="protein sequence ID" value="CAL4123189.1"/>
    <property type="molecule type" value="Genomic_DNA"/>
</dbReference>
<dbReference type="GO" id="GO:0008270">
    <property type="term" value="F:zinc ion binding"/>
    <property type="evidence" value="ECO:0007669"/>
    <property type="project" value="UniProtKB-KW"/>
</dbReference>
<comment type="caution">
    <text evidence="11">The sequence shown here is derived from an EMBL/GenBank/DDBJ whole genome shotgun (WGS) entry which is preliminary data.</text>
</comment>
<dbReference type="Proteomes" id="UP001497623">
    <property type="component" value="Unassembled WGS sequence"/>
</dbReference>
<evidence type="ECO:0000256" key="1">
    <source>
        <dbReference type="ARBA" id="ARBA00004123"/>
    </source>
</evidence>
<dbReference type="FunFam" id="3.30.160.60:FF:000176">
    <property type="entry name" value="zinc finger protein 70"/>
    <property type="match status" value="1"/>
</dbReference>
<dbReference type="FunFam" id="3.30.160.60:FF:001182">
    <property type="entry name" value="Zinc finger, C2H2 type"/>
    <property type="match status" value="1"/>
</dbReference>
<dbReference type="GO" id="GO:0001227">
    <property type="term" value="F:DNA-binding transcription repressor activity, RNA polymerase II-specific"/>
    <property type="evidence" value="ECO:0007669"/>
    <property type="project" value="TreeGrafter"/>
</dbReference>
<evidence type="ECO:0000256" key="8">
    <source>
        <dbReference type="ARBA" id="ARBA00023242"/>
    </source>
</evidence>
<feature type="domain" description="C2H2-type" evidence="10">
    <location>
        <begin position="29"/>
        <end position="56"/>
    </location>
</feature>
<evidence type="ECO:0000256" key="6">
    <source>
        <dbReference type="ARBA" id="ARBA00023015"/>
    </source>
</evidence>
<evidence type="ECO:0000256" key="5">
    <source>
        <dbReference type="ARBA" id="ARBA00022833"/>
    </source>
</evidence>
<dbReference type="InterPro" id="IPR036236">
    <property type="entry name" value="Znf_C2H2_sf"/>
</dbReference>
<dbReference type="PROSITE" id="PS50157">
    <property type="entry name" value="ZINC_FINGER_C2H2_2"/>
    <property type="match status" value="3"/>
</dbReference>
<proteinExistence type="predicted"/>
<dbReference type="PROSITE" id="PS00028">
    <property type="entry name" value="ZINC_FINGER_C2H2_1"/>
    <property type="match status" value="2"/>
</dbReference>
<accession>A0AAV2REP2</accession>
<evidence type="ECO:0000256" key="4">
    <source>
        <dbReference type="ARBA" id="ARBA00022771"/>
    </source>
</evidence>